<organism evidence="1 2">
    <name type="scientific">Paenibacillus donghaensis</name>
    <dbReference type="NCBI Taxonomy" id="414771"/>
    <lineage>
        <taxon>Bacteria</taxon>
        <taxon>Bacillati</taxon>
        <taxon>Bacillota</taxon>
        <taxon>Bacilli</taxon>
        <taxon>Bacillales</taxon>
        <taxon>Paenibacillaceae</taxon>
        <taxon>Paenibacillus</taxon>
    </lineage>
</organism>
<reference evidence="1 2" key="1">
    <citation type="submission" date="2017-06" db="EMBL/GenBank/DDBJ databases">
        <title>Complete genome sequence of Paenibacillus donghaensis KCTC 13049T isolated from East Sea sediment, South Korea.</title>
        <authorList>
            <person name="Jung B.K."/>
            <person name="Hong S.-J."/>
            <person name="Shin J.-H."/>
        </authorList>
    </citation>
    <scope>NUCLEOTIDE SEQUENCE [LARGE SCALE GENOMIC DNA]</scope>
    <source>
        <strain evidence="1 2">KCTC 13049</strain>
    </source>
</reference>
<dbReference type="EMBL" id="CP021780">
    <property type="protein sequence ID" value="ASA20869.1"/>
    <property type="molecule type" value="Genomic_DNA"/>
</dbReference>
<evidence type="ECO:0000313" key="2">
    <source>
        <dbReference type="Proteomes" id="UP000249890"/>
    </source>
</evidence>
<dbReference type="GO" id="GO:0004392">
    <property type="term" value="F:heme oxygenase (decyclizing) activity"/>
    <property type="evidence" value="ECO:0007669"/>
    <property type="project" value="InterPro"/>
</dbReference>
<dbReference type="Pfam" id="PF01126">
    <property type="entry name" value="Heme_oxygenase"/>
    <property type="match status" value="1"/>
</dbReference>
<dbReference type="KEGG" id="pdh:B9T62_08790"/>
<name>A0A2Z2KFH8_9BACL</name>
<proteinExistence type="predicted"/>
<sequence>MESNIMERLKAETGPYHRQVESNRYARAITDQTLTLNEYRLYLQKFYGFVYPMEGRLPSTIEWKGSTLRATDRTKSGLLVLDLLQLGLTQEDIGQLPLCTALPDVSTPAAQYGFLYVMEGSTLGGQMITAMLKQRLALEPEAGLHYFNGYGKDTRVRWSEFRETLLSAALSEEDRQAVVDAAQDTFVKLGRWLDEPQKLEAEHA</sequence>
<dbReference type="GO" id="GO:0006788">
    <property type="term" value="P:heme oxidation"/>
    <property type="evidence" value="ECO:0007669"/>
    <property type="project" value="InterPro"/>
</dbReference>
<evidence type="ECO:0000313" key="1">
    <source>
        <dbReference type="EMBL" id="ASA20869.1"/>
    </source>
</evidence>
<protein>
    <recommendedName>
        <fullName evidence="3">Biliverdin-producing heme oxygenase</fullName>
    </recommendedName>
</protein>
<dbReference type="AlphaFoldDB" id="A0A2Z2KFH8"/>
<keyword evidence="2" id="KW-1185">Reference proteome</keyword>
<evidence type="ECO:0008006" key="3">
    <source>
        <dbReference type="Google" id="ProtNLM"/>
    </source>
</evidence>
<dbReference type="InterPro" id="IPR016084">
    <property type="entry name" value="Haem_Oase-like_multi-hlx"/>
</dbReference>
<dbReference type="Proteomes" id="UP000249890">
    <property type="component" value="Chromosome"/>
</dbReference>
<dbReference type="OrthoDB" id="114943at2"/>
<dbReference type="Gene3D" id="1.20.910.10">
    <property type="entry name" value="Heme oxygenase-like"/>
    <property type="match status" value="1"/>
</dbReference>
<gene>
    <name evidence="1" type="ORF">B9T62_08790</name>
</gene>
<dbReference type="InterPro" id="IPR016053">
    <property type="entry name" value="Haem_Oase-like"/>
</dbReference>
<dbReference type="SUPFAM" id="SSF48613">
    <property type="entry name" value="Heme oxygenase-like"/>
    <property type="match status" value="1"/>
</dbReference>
<accession>A0A2Z2KFH8</accession>
<dbReference type="CDD" id="cd19166">
    <property type="entry name" value="HemeO-bac"/>
    <property type="match status" value="1"/>
</dbReference>
<dbReference type="RefSeq" id="WP_087914886.1">
    <property type="nucleotide sequence ID" value="NZ_CP021780.1"/>
</dbReference>